<dbReference type="Pfam" id="PF20490">
    <property type="entry name" value="SCGB3A"/>
    <property type="match status" value="1"/>
</dbReference>
<dbReference type="GO" id="GO:0005615">
    <property type="term" value="C:extracellular space"/>
    <property type="evidence" value="ECO:0007669"/>
    <property type="project" value="InterPro"/>
</dbReference>
<feature type="signal peptide" evidence="2">
    <location>
        <begin position="1"/>
        <end position="21"/>
    </location>
</feature>
<feature type="region of interest" description="Disordered" evidence="1">
    <location>
        <begin position="115"/>
        <end position="156"/>
    </location>
</feature>
<evidence type="ECO:0000313" key="4">
    <source>
        <dbReference type="Proteomes" id="UP000010552"/>
    </source>
</evidence>
<dbReference type="PANTHER" id="PTHR34829">
    <property type="entry name" value="SECRETOGLOBIN FAMILY 3A MEMBER 2"/>
    <property type="match status" value="1"/>
</dbReference>
<accession>L5JV50</accession>
<dbReference type="Proteomes" id="UP000010552">
    <property type="component" value="Unassembled WGS sequence"/>
</dbReference>
<dbReference type="eggNOG" id="ENOG502T3N5">
    <property type="taxonomic scope" value="Eukaryota"/>
</dbReference>
<keyword evidence="4" id="KW-1185">Reference proteome</keyword>
<keyword evidence="2" id="KW-0732">Signal</keyword>
<dbReference type="GO" id="GO:1901741">
    <property type="term" value="P:positive regulation of myoblast fusion"/>
    <property type="evidence" value="ECO:0007669"/>
    <property type="project" value="TreeGrafter"/>
</dbReference>
<dbReference type="AlphaFoldDB" id="L5JV50"/>
<feature type="chain" id="PRO_5003968547" evidence="2">
    <location>
        <begin position="22"/>
        <end position="172"/>
    </location>
</feature>
<proteinExistence type="predicted"/>
<sequence>MKLTAALLVLCVALLSHSTMGFWMNWMAKPAAPTVATVPTAVEAGAGAVANSYFKGLNPLRIMLTSLGIPVEHLVEGSRKCVAELSPEAMRAMNSLLVKGAPGISLCTLPSWSAPSPPRGSTLSTPLNPTQGSRPHDRPTSFPSPEKHGSLRWEPDGPFSTAWGCRGMEGVR</sequence>
<evidence type="ECO:0000256" key="2">
    <source>
        <dbReference type="SAM" id="SignalP"/>
    </source>
</evidence>
<dbReference type="InterPro" id="IPR040301">
    <property type="entry name" value="Secretoglobin_3A"/>
</dbReference>
<protein>
    <submittedName>
        <fullName evidence="3">Secretoglobin family 3A member 1</fullName>
    </submittedName>
</protein>
<feature type="compositionally biased region" description="Polar residues" evidence="1">
    <location>
        <begin position="115"/>
        <end position="133"/>
    </location>
</feature>
<dbReference type="EMBL" id="KB031114">
    <property type="protein sequence ID" value="ELK03190.1"/>
    <property type="molecule type" value="Genomic_DNA"/>
</dbReference>
<dbReference type="InParanoid" id="L5JV50"/>
<name>L5JV50_PTEAL</name>
<organism evidence="3 4">
    <name type="scientific">Pteropus alecto</name>
    <name type="common">Black flying fox</name>
    <dbReference type="NCBI Taxonomy" id="9402"/>
    <lineage>
        <taxon>Eukaryota</taxon>
        <taxon>Metazoa</taxon>
        <taxon>Chordata</taxon>
        <taxon>Craniata</taxon>
        <taxon>Vertebrata</taxon>
        <taxon>Euteleostomi</taxon>
        <taxon>Mammalia</taxon>
        <taxon>Eutheria</taxon>
        <taxon>Laurasiatheria</taxon>
        <taxon>Chiroptera</taxon>
        <taxon>Yinpterochiroptera</taxon>
        <taxon>Pteropodoidea</taxon>
        <taxon>Pteropodidae</taxon>
        <taxon>Pteropodinae</taxon>
        <taxon>Pteropus</taxon>
    </lineage>
</organism>
<dbReference type="PANTHER" id="PTHR34829:SF1">
    <property type="entry name" value="SECRETOGLOBIN FAMILY 3A MEMBER 1"/>
    <property type="match status" value="1"/>
</dbReference>
<evidence type="ECO:0000256" key="1">
    <source>
        <dbReference type="SAM" id="MobiDB-lite"/>
    </source>
</evidence>
<reference evidence="4" key="1">
    <citation type="journal article" date="2013" name="Science">
        <title>Comparative analysis of bat genomes provides insight into the evolution of flight and immunity.</title>
        <authorList>
            <person name="Zhang G."/>
            <person name="Cowled C."/>
            <person name="Shi Z."/>
            <person name="Huang Z."/>
            <person name="Bishop-Lilly K.A."/>
            <person name="Fang X."/>
            <person name="Wynne J.W."/>
            <person name="Xiong Z."/>
            <person name="Baker M.L."/>
            <person name="Zhao W."/>
            <person name="Tachedjian M."/>
            <person name="Zhu Y."/>
            <person name="Zhou P."/>
            <person name="Jiang X."/>
            <person name="Ng J."/>
            <person name="Yang L."/>
            <person name="Wu L."/>
            <person name="Xiao J."/>
            <person name="Feng Y."/>
            <person name="Chen Y."/>
            <person name="Sun X."/>
            <person name="Zhang Y."/>
            <person name="Marsh G.A."/>
            <person name="Crameri G."/>
            <person name="Broder C.C."/>
            <person name="Frey K.G."/>
            <person name="Wang L.F."/>
            <person name="Wang J."/>
        </authorList>
    </citation>
    <scope>NUCLEOTIDE SEQUENCE [LARGE SCALE GENOMIC DNA]</scope>
</reference>
<feature type="compositionally biased region" description="Basic and acidic residues" evidence="1">
    <location>
        <begin position="134"/>
        <end position="155"/>
    </location>
</feature>
<evidence type="ECO:0000313" key="3">
    <source>
        <dbReference type="EMBL" id="ELK03190.1"/>
    </source>
</evidence>
<dbReference type="STRING" id="9402.L5JV50"/>
<gene>
    <name evidence="3" type="ORF">PAL_GLEAN10016984</name>
</gene>